<dbReference type="Proteomes" id="UP000054815">
    <property type="component" value="Unassembled WGS sequence"/>
</dbReference>
<organism evidence="1 2">
    <name type="scientific">Trichinella pseudospiralis</name>
    <name type="common">Parasitic roundworm</name>
    <dbReference type="NCBI Taxonomy" id="6337"/>
    <lineage>
        <taxon>Eukaryota</taxon>
        <taxon>Metazoa</taxon>
        <taxon>Ecdysozoa</taxon>
        <taxon>Nematoda</taxon>
        <taxon>Enoplea</taxon>
        <taxon>Dorylaimia</taxon>
        <taxon>Trichinellida</taxon>
        <taxon>Trichinellidae</taxon>
        <taxon>Trichinella</taxon>
    </lineage>
</organism>
<accession>A0A0V0Y9C3</accession>
<evidence type="ECO:0000313" key="1">
    <source>
        <dbReference type="EMBL" id="KRX97038.1"/>
    </source>
</evidence>
<protein>
    <submittedName>
        <fullName evidence="1">Uncharacterized protein</fullName>
    </submittedName>
</protein>
<comment type="caution">
    <text evidence="1">The sequence shown here is derived from an EMBL/GenBank/DDBJ whole genome shotgun (WGS) entry which is preliminary data.</text>
</comment>
<dbReference type="AlphaFoldDB" id="A0A0V0Y9C3"/>
<evidence type="ECO:0000313" key="2">
    <source>
        <dbReference type="Proteomes" id="UP000054815"/>
    </source>
</evidence>
<name>A0A0V0Y9C3_TRIPS</name>
<gene>
    <name evidence="1" type="ORF">T4E_3851</name>
</gene>
<sequence length="97" mass="11280">MHTSYNDGRAIATTKTDPPLNNFQFNFANVSVECKTTRPSRTNANVILEQPYHCWITLQKYKSTKTLLKISFKYSMCNLLLLQVAYLFRRGRCLKGR</sequence>
<dbReference type="EMBL" id="JYDU01000036">
    <property type="protein sequence ID" value="KRX97038.1"/>
    <property type="molecule type" value="Genomic_DNA"/>
</dbReference>
<proteinExistence type="predicted"/>
<reference evidence="1 2" key="1">
    <citation type="submission" date="2015-01" db="EMBL/GenBank/DDBJ databases">
        <title>Evolution of Trichinella species and genotypes.</title>
        <authorList>
            <person name="Korhonen P.K."/>
            <person name="Edoardo P."/>
            <person name="Giuseppe L.R."/>
            <person name="Gasser R.B."/>
        </authorList>
    </citation>
    <scope>NUCLEOTIDE SEQUENCE [LARGE SCALE GENOMIC DNA]</scope>
    <source>
        <strain evidence="1">ISS141</strain>
    </source>
</reference>